<evidence type="ECO:0000313" key="9">
    <source>
        <dbReference type="EMBL" id="PPK68356.1"/>
    </source>
</evidence>
<dbReference type="GO" id="GO:0010181">
    <property type="term" value="F:FMN binding"/>
    <property type="evidence" value="ECO:0007669"/>
    <property type="project" value="InterPro"/>
</dbReference>
<feature type="binding site" evidence="7">
    <location>
        <position position="106"/>
    </location>
    <ligand>
        <name>FMN</name>
        <dbReference type="ChEBI" id="CHEBI:58210"/>
    </ligand>
</feature>
<feature type="binding site" evidence="7">
    <location>
        <position position="254"/>
    </location>
    <ligand>
        <name>FMN</name>
        <dbReference type="ChEBI" id="CHEBI:58210"/>
    </ligand>
</feature>
<keyword evidence="2 7" id="KW-0285">Flavoprotein</keyword>
<feature type="active site" description="Proton acceptor" evidence="6">
    <location>
        <position position="256"/>
    </location>
</feature>
<dbReference type="CDD" id="cd02809">
    <property type="entry name" value="alpha_hydroxyacid_oxid_FMN"/>
    <property type="match status" value="1"/>
</dbReference>
<feature type="binding site" evidence="7">
    <location>
        <position position="127"/>
    </location>
    <ligand>
        <name>FMN</name>
        <dbReference type="ChEBI" id="CHEBI:58210"/>
    </ligand>
</feature>
<evidence type="ECO:0000256" key="5">
    <source>
        <dbReference type="ARBA" id="ARBA00024042"/>
    </source>
</evidence>
<organism evidence="9 10">
    <name type="scientific">Actinokineospora auranticolor</name>
    <dbReference type="NCBI Taxonomy" id="155976"/>
    <lineage>
        <taxon>Bacteria</taxon>
        <taxon>Bacillati</taxon>
        <taxon>Actinomycetota</taxon>
        <taxon>Actinomycetes</taxon>
        <taxon>Pseudonocardiales</taxon>
        <taxon>Pseudonocardiaceae</taxon>
        <taxon>Actinokineospora</taxon>
    </lineage>
</organism>
<dbReference type="OrthoDB" id="9770452at2"/>
<comment type="cofactor">
    <cofactor evidence="1">
        <name>FMN</name>
        <dbReference type="ChEBI" id="CHEBI:58210"/>
    </cofactor>
</comment>
<dbReference type="GO" id="GO:0005737">
    <property type="term" value="C:cytoplasm"/>
    <property type="evidence" value="ECO:0007669"/>
    <property type="project" value="UniProtKB-ARBA"/>
</dbReference>
<reference evidence="9 10" key="1">
    <citation type="submission" date="2018-02" db="EMBL/GenBank/DDBJ databases">
        <title>Genomic Encyclopedia of Archaeal and Bacterial Type Strains, Phase II (KMG-II): from individual species to whole genera.</title>
        <authorList>
            <person name="Goeker M."/>
        </authorList>
    </citation>
    <scope>NUCLEOTIDE SEQUENCE [LARGE SCALE GENOMIC DNA]</scope>
    <source>
        <strain evidence="9 10">YU 961-1</strain>
    </source>
</reference>
<dbReference type="InterPro" id="IPR013785">
    <property type="entry name" value="Aldolase_TIM"/>
</dbReference>
<protein>
    <submittedName>
        <fullName evidence="9">4-hydroxymandelate oxidase</fullName>
    </submittedName>
</protein>
<keyword evidence="4" id="KW-0560">Oxidoreductase</keyword>
<feature type="binding site" evidence="7">
    <location>
        <begin position="287"/>
        <end position="291"/>
    </location>
    <ligand>
        <name>FMN</name>
        <dbReference type="ChEBI" id="CHEBI:58210"/>
    </ligand>
</feature>
<keyword evidence="10" id="KW-1185">Reference proteome</keyword>
<dbReference type="FunFam" id="3.20.20.70:FF:000056">
    <property type="entry name" value="hydroxyacid oxidase 2"/>
    <property type="match status" value="1"/>
</dbReference>
<feature type="binding site" evidence="7">
    <location>
        <position position="256"/>
    </location>
    <ligand>
        <name>glyoxylate</name>
        <dbReference type="ChEBI" id="CHEBI:36655"/>
    </ligand>
</feature>
<dbReference type="RefSeq" id="WP_104478846.1">
    <property type="nucleotide sequence ID" value="NZ_CP154825.1"/>
</dbReference>
<evidence type="ECO:0000256" key="7">
    <source>
        <dbReference type="PIRSR" id="PIRSR000138-2"/>
    </source>
</evidence>
<dbReference type="SUPFAM" id="SSF51395">
    <property type="entry name" value="FMN-linked oxidoreductases"/>
    <property type="match status" value="1"/>
</dbReference>
<gene>
    <name evidence="9" type="ORF">CLV40_10579</name>
</gene>
<dbReference type="InterPro" id="IPR000262">
    <property type="entry name" value="FMN-dep_DH"/>
</dbReference>
<evidence type="ECO:0000256" key="1">
    <source>
        <dbReference type="ARBA" id="ARBA00001917"/>
    </source>
</evidence>
<dbReference type="PANTHER" id="PTHR10578:SF107">
    <property type="entry name" value="2-HYDROXYACID OXIDASE 1"/>
    <property type="match status" value="1"/>
</dbReference>
<feature type="binding site" evidence="7">
    <location>
        <position position="155"/>
    </location>
    <ligand>
        <name>FMN</name>
        <dbReference type="ChEBI" id="CHEBI:58210"/>
    </ligand>
</feature>
<sequence>MKPLRVPDYADLARSCLAADVAGYLNGGAGAEWTLRANESAYSAIPLRPRVLTDVERCATATTLLGADLAAPIGVAPMAYHRLFHPDGEIGTVRAAGAAGALFVASMFASTDLAEIAAAATGPLWLQLYWLRDRGAVLELVGRAAEAGYGALALTVDTPRVARRYRDLRSGFTLPAHARAVNVDAALMATSHVAEAGTSAIERHSLERFDPRITWADLAWLRERTALPLVLKGILTAEDAELAVRHGVDGIIVSNHGGRQLDGVPATIDALPEVVDAVGGGLPVLVDGGVRTGSDVLKALAVGADTVLVGRPVLWGLAHAGTEGAQDVLQTLREELEEAMALTGRPTLAHLDRSVLGTPNRTPYHH</sequence>
<dbReference type="EMBL" id="PTIX01000005">
    <property type="protein sequence ID" value="PPK68356.1"/>
    <property type="molecule type" value="Genomic_DNA"/>
</dbReference>
<feature type="binding site" evidence="7">
    <location>
        <position position="232"/>
    </location>
    <ligand>
        <name>FMN</name>
        <dbReference type="ChEBI" id="CHEBI:58210"/>
    </ligand>
</feature>
<evidence type="ECO:0000256" key="4">
    <source>
        <dbReference type="ARBA" id="ARBA00023002"/>
    </source>
</evidence>
<dbReference type="PROSITE" id="PS51349">
    <property type="entry name" value="FMN_HYDROXY_ACID_DH_2"/>
    <property type="match status" value="1"/>
</dbReference>
<evidence type="ECO:0000256" key="3">
    <source>
        <dbReference type="ARBA" id="ARBA00022643"/>
    </source>
</evidence>
<feature type="domain" description="FMN hydroxy acid dehydrogenase" evidence="8">
    <location>
        <begin position="1"/>
        <end position="361"/>
    </location>
</feature>
<comment type="caution">
    <text evidence="9">The sequence shown here is derived from an EMBL/GenBank/DDBJ whole genome shotgun (WGS) entry which is preliminary data.</text>
</comment>
<evidence type="ECO:0000259" key="8">
    <source>
        <dbReference type="PROSITE" id="PS51349"/>
    </source>
</evidence>
<evidence type="ECO:0000256" key="6">
    <source>
        <dbReference type="PIRSR" id="PIRSR000138-1"/>
    </source>
</evidence>
<dbReference type="Proteomes" id="UP000239203">
    <property type="component" value="Unassembled WGS sequence"/>
</dbReference>
<dbReference type="PROSITE" id="PS00557">
    <property type="entry name" value="FMN_HYDROXY_ACID_DH_1"/>
    <property type="match status" value="1"/>
</dbReference>
<evidence type="ECO:0000256" key="2">
    <source>
        <dbReference type="ARBA" id="ARBA00022630"/>
    </source>
</evidence>
<feature type="binding site" evidence="7">
    <location>
        <position position="259"/>
    </location>
    <ligand>
        <name>glyoxylate</name>
        <dbReference type="ChEBI" id="CHEBI:36655"/>
    </ligand>
</feature>
<dbReference type="GO" id="GO:0016491">
    <property type="term" value="F:oxidoreductase activity"/>
    <property type="evidence" value="ECO:0007669"/>
    <property type="project" value="UniProtKB-KW"/>
</dbReference>
<dbReference type="AlphaFoldDB" id="A0A2S6GT36"/>
<dbReference type="Gene3D" id="3.20.20.70">
    <property type="entry name" value="Aldolase class I"/>
    <property type="match status" value="1"/>
</dbReference>
<dbReference type="InterPro" id="IPR008259">
    <property type="entry name" value="FMN_hydac_DH_AS"/>
</dbReference>
<feature type="binding site" evidence="7">
    <location>
        <position position="164"/>
    </location>
    <ligand>
        <name>glyoxylate</name>
        <dbReference type="ChEBI" id="CHEBI:36655"/>
    </ligand>
</feature>
<dbReference type="InterPro" id="IPR012133">
    <property type="entry name" value="Alpha-hydoxy_acid_DH_FMN"/>
</dbReference>
<keyword evidence="3 7" id="KW-0288">FMN</keyword>
<feature type="binding site" evidence="7">
    <location>
        <begin position="310"/>
        <end position="311"/>
    </location>
    <ligand>
        <name>FMN</name>
        <dbReference type="ChEBI" id="CHEBI:58210"/>
    </ligand>
</feature>
<proteinExistence type="inferred from homology"/>
<evidence type="ECO:0000313" key="10">
    <source>
        <dbReference type="Proteomes" id="UP000239203"/>
    </source>
</evidence>
<feature type="binding site" evidence="7">
    <location>
        <position position="24"/>
    </location>
    <ligand>
        <name>glyoxylate</name>
        <dbReference type="ChEBI" id="CHEBI:36655"/>
    </ligand>
</feature>
<accession>A0A2S6GT36</accession>
<feature type="binding site" evidence="7">
    <location>
        <position position="129"/>
    </location>
    <ligand>
        <name>glyoxylate</name>
        <dbReference type="ChEBI" id="CHEBI:36655"/>
    </ligand>
</feature>
<comment type="similarity">
    <text evidence="5">Belongs to the FMN-dependent alpha-hydroxy acid dehydrogenase family.</text>
</comment>
<dbReference type="InterPro" id="IPR037396">
    <property type="entry name" value="FMN_HAD"/>
</dbReference>
<dbReference type="Pfam" id="PF01070">
    <property type="entry name" value="FMN_dh"/>
    <property type="match status" value="1"/>
</dbReference>
<name>A0A2S6GT36_9PSEU</name>
<dbReference type="PIRSF" id="PIRSF000138">
    <property type="entry name" value="Al-hdrx_acd_dh"/>
    <property type="match status" value="1"/>
</dbReference>
<feature type="binding site" evidence="7">
    <location>
        <begin position="77"/>
        <end position="79"/>
    </location>
    <ligand>
        <name>FMN</name>
        <dbReference type="ChEBI" id="CHEBI:58210"/>
    </ligand>
</feature>
<dbReference type="PANTHER" id="PTHR10578">
    <property type="entry name" value="S -2-HYDROXY-ACID OXIDASE-RELATED"/>
    <property type="match status" value="1"/>
</dbReference>